<organism evidence="1">
    <name type="scientific">marine metagenome</name>
    <dbReference type="NCBI Taxonomy" id="408172"/>
    <lineage>
        <taxon>unclassified sequences</taxon>
        <taxon>metagenomes</taxon>
        <taxon>ecological metagenomes</taxon>
    </lineage>
</organism>
<dbReference type="EMBL" id="UINC01178438">
    <property type="protein sequence ID" value="SVD86590.1"/>
    <property type="molecule type" value="Genomic_DNA"/>
</dbReference>
<dbReference type="AlphaFoldDB" id="A0A382YU14"/>
<sequence>MELKIGIKTLNSSLYGNHQNGNSLEDLKNDFV</sequence>
<reference evidence="1" key="1">
    <citation type="submission" date="2018-05" db="EMBL/GenBank/DDBJ databases">
        <authorList>
            <person name="Lanie J.A."/>
            <person name="Ng W.-L."/>
            <person name="Kazmierczak K.M."/>
            <person name="Andrzejewski T.M."/>
            <person name="Davidsen T.M."/>
            <person name="Wayne K.J."/>
            <person name="Tettelin H."/>
            <person name="Glass J.I."/>
            <person name="Rusch D."/>
            <person name="Podicherti R."/>
            <person name="Tsui H.-C.T."/>
            <person name="Winkler M.E."/>
        </authorList>
    </citation>
    <scope>NUCLEOTIDE SEQUENCE</scope>
</reference>
<feature type="non-terminal residue" evidence="1">
    <location>
        <position position="32"/>
    </location>
</feature>
<gene>
    <name evidence="1" type="ORF">METZ01_LOCUS439444</name>
</gene>
<name>A0A382YU14_9ZZZZ</name>
<accession>A0A382YU14</accession>
<protein>
    <submittedName>
        <fullName evidence="1">Uncharacterized protein</fullName>
    </submittedName>
</protein>
<evidence type="ECO:0000313" key="1">
    <source>
        <dbReference type="EMBL" id="SVD86590.1"/>
    </source>
</evidence>
<proteinExistence type="predicted"/>